<accession>A0ABT3TM58</accession>
<organism evidence="2 3">
    <name type="scientific">Candidatus Litorirhabdus singularis</name>
    <dbReference type="NCBI Taxonomy" id="2518993"/>
    <lineage>
        <taxon>Bacteria</taxon>
        <taxon>Pseudomonadati</taxon>
        <taxon>Pseudomonadota</taxon>
        <taxon>Gammaproteobacteria</taxon>
        <taxon>Cellvibrionales</taxon>
        <taxon>Halieaceae</taxon>
        <taxon>Candidatus Litorirhabdus</taxon>
    </lineage>
</organism>
<dbReference type="SUPFAM" id="SSF88697">
    <property type="entry name" value="PUA domain-like"/>
    <property type="match status" value="1"/>
</dbReference>
<feature type="domain" description="HNH" evidence="1">
    <location>
        <begin position="191"/>
        <end position="246"/>
    </location>
</feature>
<proteinExistence type="predicted"/>
<sequence>MSSYVFKWNPSKWPVEEFKEYVARAKSGEQLRFSCGNTRKIKPGDGFFLMKVGEGYRGIIGAGTVASTPYESENFEEDEAGKLILYVDLDFDYLGDPSKALIVDSSELTLEPFTCNAWTVQGTGKTVPDLVAESLKALFDQRIGVNQFVLADEISNTKGLPEGARTSIFVNRYERNPEARKRCLEHHGHECKVCGVSFWKRYGEIGRNYIHVHHVVPLSTVGDGYEVDPVADLVPVCPNCHSMLHKGKPNPYTVEELRKIFTQYNS</sequence>
<reference evidence="2" key="1">
    <citation type="submission" date="2019-02" db="EMBL/GenBank/DDBJ databases">
        <authorList>
            <person name="Li S.-H."/>
        </authorList>
    </citation>
    <scope>NUCLEOTIDE SEQUENCE</scope>
    <source>
        <strain evidence="2">IMCC14734</strain>
    </source>
</reference>
<dbReference type="RefSeq" id="WP_279247415.1">
    <property type="nucleotide sequence ID" value="NZ_SHNN01000007.1"/>
</dbReference>
<dbReference type="InterPro" id="IPR002711">
    <property type="entry name" value="HNH"/>
</dbReference>
<comment type="caution">
    <text evidence="2">The sequence shown here is derived from an EMBL/GenBank/DDBJ whole genome shotgun (WGS) entry which is preliminary data.</text>
</comment>
<evidence type="ECO:0000259" key="1">
    <source>
        <dbReference type="Pfam" id="PF01844"/>
    </source>
</evidence>
<dbReference type="Pfam" id="PF01844">
    <property type="entry name" value="HNH"/>
    <property type="match status" value="1"/>
</dbReference>
<dbReference type="Gene3D" id="1.10.30.50">
    <property type="match status" value="1"/>
</dbReference>
<dbReference type="InterPro" id="IPR003615">
    <property type="entry name" value="HNH_nuc"/>
</dbReference>
<evidence type="ECO:0000313" key="3">
    <source>
        <dbReference type="Proteomes" id="UP001143362"/>
    </source>
</evidence>
<dbReference type="Proteomes" id="UP001143362">
    <property type="component" value="Unassembled WGS sequence"/>
</dbReference>
<name>A0ABT3TM58_9GAMM</name>
<evidence type="ECO:0000313" key="2">
    <source>
        <dbReference type="EMBL" id="MCX2983380.1"/>
    </source>
</evidence>
<protein>
    <submittedName>
        <fullName evidence="2">EVE domain-containing protein</fullName>
    </submittedName>
</protein>
<dbReference type="EMBL" id="SHNN01000007">
    <property type="protein sequence ID" value="MCX2983380.1"/>
    <property type="molecule type" value="Genomic_DNA"/>
</dbReference>
<gene>
    <name evidence="2" type="ORF">EYC98_21175</name>
</gene>
<keyword evidence="3" id="KW-1185">Reference proteome</keyword>
<dbReference type="InterPro" id="IPR015947">
    <property type="entry name" value="PUA-like_sf"/>
</dbReference>
<dbReference type="CDD" id="cd00085">
    <property type="entry name" value="HNHc"/>
    <property type="match status" value="1"/>
</dbReference>